<feature type="domain" description="HTH marR-type" evidence="1">
    <location>
        <begin position="5"/>
        <end position="139"/>
    </location>
</feature>
<name>A0A0A0B292_9CELL</name>
<dbReference type="InterPro" id="IPR036388">
    <property type="entry name" value="WH-like_DNA-bd_sf"/>
</dbReference>
<dbReference type="PROSITE" id="PS50995">
    <property type="entry name" value="HTH_MARR_2"/>
    <property type="match status" value="1"/>
</dbReference>
<dbReference type="AlphaFoldDB" id="A0A0A0B292"/>
<accession>A0A0A0B292</accession>
<evidence type="ECO:0000259" key="1">
    <source>
        <dbReference type="PROSITE" id="PS50995"/>
    </source>
</evidence>
<proteinExistence type="predicted"/>
<protein>
    <recommendedName>
        <fullName evidence="1">HTH marR-type domain-containing protein</fullName>
    </recommendedName>
</protein>
<dbReference type="Pfam" id="PF01047">
    <property type="entry name" value="MarR"/>
    <property type="match status" value="1"/>
</dbReference>
<sequence length="163" mass="17108">MAAGAGAVFIDLVRVETLLYNAVDARLKATGGLTLPQLEVLSIIRDVPGCRVLDVSRTISITVGAASKAVDRLQEQGWCRRVTDPDDRRSAKLSLTASGSAAVDRATPVFEAAAEDVLGMLVPAHDLEHLAQTLQTARATLQPAVDRTAGPARQRSADGPAAL</sequence>
<gene>
    <name evidence="2" type="ORF">Q760_05245</name>
</gene>
<dbReference type="InterPro" id="IPR036390">
    <property type="entry name" value="WH_DNA-bd_sf"/>
</dbReference>
<dbReference type="SMART" id="SM00347">
    <property type="entry name" value="HTH_MARR"/>
    <property type="match status" value="1"/>
</dbReference>
<dbReference type="GO" id="GO:0003700">
    <property type="term" value="F:DNA-binding transcription factor activity"/>
    <property type="evidence" value="ECO:0007669"/>
    <property type="project" value="InterPro"/>
</dbReference>
<dbReference type="InterPro" id="IPR039422">
    <property type="entry name" value="MarR/SlyA-like"/>
</dbReference>
<dbReference type="Proteomes" id="UP000029833">
    <property type="component" value="Unassembled WGS sequence"/>
</dbReference>
<dbReference type="PRINTS" id="PR00598">
    <property type="entry name" value="HTHMARR"/>
</dbReference>
<comment type="caution">
    <text evidence="2">The sequence shown here is derived from an EMBL/GenBank/DDBJ whole genome shotgun (WGS) entry which is preliminary data.</text>
</comment>
<dbReference type="RefSeq" id="WP_084142919.1">
    <property type="nucleotide sequence ID" value="NZ_AXNT01000150.1"/>
</dbReference>
<evidence type="ECO:0000313" key="3">
    <source>
        <dbReference type="Proteomes" id="UP000029833"/>
    </source>
</evidence>
<dbReference type="Gene3D" id="1.10.10.10">
    <property type="entry name" value="Winged helix-like DNA-binding domain superfamily/Winged helix DNA-binding domain"/>
    <property type="match status" value="1"/>
</dbReference>
<dbReference type="EMBL" id="AXNT01000150">
    <property type="protein sequence ID" value="KGM00915.1"/>
    <property type="molecule type" value="Genomic_DNA"/>
</dbReference>
<reference evidence="2 3" key="1">
    <citation type="submission" date="2013-10" db="EMBL/GenBank/DDBJ databases">
        <authorList>
            <person name="Wang G."/>
            <person name="Zhuang W."/>
        </authorList>
    </citation>
    <scope>NUCLEOTIDE SEQUENCE [LARGE SCALE GENOMIC DNA]</scope>
    <source>
        <strain evidence="2 3">DSM 20118</strain>
    </source>
</reference>
<keyword evidence="3" id="KW-1185">Reference proteome</keyword>
<dbReference type="OrthoDB" id="162531at2"/>
<dbReference type="GO" id="GO:0006950">
    <property type="term" value="P:response to stress"/>
    <property type="evidence" value="ECO:0007669"/>
    <property type="project" value="TreeGrafter"/>
</dbReference>
<dbReference type="PANTHER" id="PTHR33164">
    <property type="entry name" value="TRANSCRIPTIONAL REGULATOR, MARR FAMILY"/>
    <property type="match status" value="1"/>
</dbReference>
<dbReference type="STRING" id="1408250.Q760_05245"/>
<organism evidence="2 3">
    <name type="scientific">Cellulomonas cellasea DSM 20118</name>
    <dbReference type="NCBI Taxonomy" id="1408250"/>
    <lineage>
        <taxon>Bacteria</taxon>
        <taxon>Bacillati</taxon>
        <taxon>Actinomycetota</taxon>
        <taxon>Actinomycetes</taxon>
        <taxon>Micrococcales</taxon>
        <taxon>Cellulomonadaceae</taxon>
        <taxon>Cellulomonas</taxon>
    </lineage>
</organism>
<evidence type="ECO:0000313" key="2">
    <source>
        <dbReference type="EMBL" id="KGM00915.1"/>
    </source>
</evidence>
<dbReference type="SUPFAM" id="SSF46785">
    <property type="entry name" value="Winged helix' DNA-binding domain"/>
    <property type="match status" value="1"/>
</dbReference>
<dbReference type="InterPro" id="IPR000835">
    <property type="entry name" value="HTH_MarR-typ"/>
</dbReference>
<dbReference type="PANTHER" id="PTHR33164:SF94">
    <property type="entry name" value="TRANSCRIPTIONAL REGULATORY PROTEIN-RELATED"/>
    <property type="match status" value="1"/>
</dbReference>